<comment type="similarity">
    <text evidence="1">Belongs to the bacterial solute-binding protein 5 family.</text>
</comment>
<dbReference type="EMBL" id="CADCWJ010000500">
    <property type="protein sequence ID" value="CAA9569019.1"/>
    <property type="molecule type" value="Genomic_DNA"/>
</dbReference>
<evidence type="ECO:0000256" key="3">
    <source>
        <dbReference type="ARBA" id="ARBA00022729"/>
    </source>
</evidence>
<dbReference type="InterPro" id="IPR030678">
    <property type="entry name" value="Peptide/Ni-bd"/>
</dbReference>
<dbReference type="PANTHER" id="PTHR30290:SF9">
    <property type="entry name" value="OLIGOPEPTIDE-BINDING PROTEIN APPA"/>
    <property type="match status" value="1"/>
</dbReference>
<dbReference type="Gene3D" id="3.10.105.10">
    <property type="entry name" value="Dipeptide-binding Protein, Domain 3"/>
    <property type="match status" value="1"/>
</dbReference>
<keyword evidence="3" id="KW-0732">Signal</keyword>
<keyword evidence="2" id="KW-0813">Transport</keyword>
<proteinExistence type="inferred from homology"/>
<name>A0A6J4V4P7_9BACT</name>
<dbReference type="PANTHER" id="PTHR30290">
    <property type="entry name" value="PERIPLASMIC BINDING COMPONENT OF ABC TRANSPORTER"/>
    <property type="match status" value="1"/>
</dbReference>
<accession>A0A6J4V4P7</accession>
<gene>
    <name evidence="5" type="ORF">AVDCRST_MAG87-2227</name>
</gene>
<dbReference type="CDD" id="cd00995">
    <property type="entry name" value="PBP2_NikA_DppA_OppA_like"/>
    <property type="match status" value="1"/>
</dbReference>
<sequence length="515" mass="55057">MTEAQSRLSRRTFTGGVGLLAGGGPLSGPISVADRALQTPVSVAEEVVIDLAGGPDNLDPALARSTRDWSVIHSVYDSLLLLSNDGELVPLAAESFEAVNDTTYEVLLRSGLRFHDGTPVTSAAIERGIAHVQNSEGPAAANFGVIERVEILDERTARIVTTEPAGWLPSQLAVWLVLFPENATPESLARAPVGSGPYLFEALEPGTEVVLRRNPGYTWPSPKGVALAETARFRFVPESATRVADLGTGGANIVTSIPRDQLRAVEEGGGQVIETAILGTAFLRLATDIAPFDDPRVGVALNHAVDVDALTSALVSRQSRRLASIFPDGRALGFDASLAPFAYDTARARALLDEVGFPSGFEMRLEFASGERDDVLQVIAAQLAEVGITVTLESVELATFNGSWQDPESAPLRFVSWRPVFDPHTLLSLMFASSGPLSRHRDDVADELIRGGATEPAPDARAAVYQELGRRFQEAPPAVFLWNLTSTYGVKNVPGSWVPRGDEYVIPTQATEDAT</sequence>
<dbReference type="GO" id="GO:0015833">
    <property type="term" value="P:peptide transport"/>
    <property type="evidence" value="ECO:0007669"/>
    <property type="project" value="TreeGrafter"/>
</dbReference>
<evidence type="ECO:0000256" key="1">
    <source>
        <dbReference type="ARBA" id="ARBA00005695"/>
    </source>
</evidence>
<evidence type="ECO:0000313" key="5">
    <source>
        <dbReference type="EMBL" id="CAA9569019.1"/>
    </source>
</evidence>
<reference evidence="5" key="1">
    <citation type="submission" date="2020-02" db="EMBL/GenBank/DDBJ databases">
        <authorList>
            <person name="Meier V. D."/>
        </authorList>
    </citation>
    <scope>NUCLEOTIDE SEQUENCE</scope>
    <source>
        <strain evidence="5">AVDCRST_MAG87</strain>
    </source>
</reference>
<dbReference type="GO" id="GO:0043190">
    <property type="term" value="C:ATP-binding cassette (ABC) transporter complex"/>
    <property type="evidence" value="ECO:0007669"/>
    <property type="project" value="InterPro"/>
</dbReference>
<dbReference type="PROSITE" id="PS51318">
    <property type="entry name" value="TAT"/>
    <property type="match status" value="1"/>
</dbReference>
<evidence type="ECO:0000256" key="2">
    <source>
        <dbReference type="ARBA" id="ARBA00022448"/>
    </source>
</evidence>
<dbReference type="AlphaFoldDB" id="A0A6J4V4P7"/>
<evidence type="ECO:0000259" key="4">
    <source>
        <dbReference type="Pfam" id="PF00496"/>
    </source>
</evidence>
<feature type="domain" description="Solute-binding protein family 5" evidence="4">
    <location>
        <begin position="87"/>
        <end position="434"/>
    </location>
</feature>
<dbReference type="GO" id="GO:0030288">
    <property type="term" value="C:outer membrane-bounded periplasmic space"/>
    <property type="evidence" value="ECO:0007669"/>
    <property type="project" value="UniProtKB-ARBA"/>
</dbReference>
<dbReference type="InterPro" id="IPR039424">
    <property type="entry name" value="SBP_5"/>
</dbReference>
<dbReference type="GO" id="GO:1904680">
    <property type="term" value="F:peptide transmembrane transporter activity"/>
    <property type="evidence" value="ECO:0007669"/>
    <property type="project" value="TreeGrafter"/>
</dbReference>
<dbReference type="InterPro" id="IPR000914">
    <property type="entry name" value="SBP_5_dom"/>
</dbReference>
<dbReference type="Gene3D" id="3.40.190.10">
    <property type="entry name" value="Periplasmic binding protein-like II"/>
    <property type="match status" value="1"/>
</dbReference>
<dbReference type="SUPFAM" id="SSF53850">
    <property type="entry name" value="Periplasmic binding protein-like II"/>
    <property type="match status" value="1"/>
</dbReference>
<dbReference type="PIRSF" id="PIRSF002741">
    <property type="entry name" value="MppA"/>
    <property type="match status" value="1"/>
</dbReference>
<protein>
    <recommendedName>
        <fullName evidence="4">Solute-binding protein family 5 domain-containing protein</fullName>
    </recommendedName>
</protein>
<organism evidence="5">
    <name type="scientific">uncultured Thermomicrobiales bacterium</name>
    <dbReference type="NCBI Taxonomy" id="1645740"/>
    <lineage>
        <taxon>Bacteria</taxon>
        <taxon>Pseudomonadati</taxon>
        <taxon>Thermomicrobiota</taxon>
        <taxon>Thermomicrobia</taxon>
        <taxon>Thermomicrobiales</taxon>
        <taxon>environmental samples</taxon>
    </lineage>
</organism>
<dbReference type="InterPro" id="IPR006311">
    <property type="entry name" value="TAT_signal"/>
</dbReference>
<dbReference type="Pfam" id="PF00496">
    <property type="entry name" value="SBP_bac_5"/>
    <property type="match status" value="1"/>
</dbReference>